<evidence type="ECO:0000313" key="1">
    <source>
        <dbReference type="EMBL" id="AES92296.1"/>
    </source>
</evidence>
<dbReference type="EnsemblPlants" id="AES92296">
    <property type="protein sequence ID" value="AES92296"/>
    <property type="gene ID" value="MTR_4g127900"/>
</dbReference>
<name>G7JVD7_MEDTR</name>
<dbReference type="EMBL" id="CM001220">
    <property type="protein sequence ID" value="AES92296.1"/>
    <property type="molecule type" value="Genomic_DNA"/>
</dbReference>
<dbReference type="PaxDb" id="3880-AES92296"/>
<organism evidence="1 3">
    <name type="scientific">Medicago truncatula</name>
    <name type="common">Barrel medic</name>
    <name type="synonym">Medicago tribuloides</name>
    <dbReference type="NCBI Taxonomy" id="3880"/>
    <lineage>
        <taxon>Eukaryota</taxon>
        <taxon>Viridiplantae</taxon>
        <taxon>Streptophyta</taxon>
        <taxon>Embryophyta</taxon>
        <taxon>Tracheophyta</taxon>
        <taxon>Spermatophyta</taxon>
        <taxon>Magnoliopsida</taxon>
        <taxon>eudicotyledons</taxon>
        <taxon>Gunneridae</taxon>
        <taxon>Pentapetalae</taxon>
        <taxon>rosids</taxon>
        <taxon>fabids</taxon>
        <taxon>Fabales</taxon>
        <taxon>Fabaceae</taxon>
        <taxon>Papilionoideae</taxon>
        <taxon>50 kb inversion clade</taxon>
        <taxon>NPAAA clade</taxon>
        <taxon>Hologalegina</taxon>
        <taxon>IRL clade</taxon>
        <taxon>Trifolieae</taxon>
        <taxon>Medicago</taxon>
    </lineage>
</organism>
<accession>G7JVD7</accession>
<reference evidence="2" key="3">
    <citation type="submission" date="2015-04" db="UniProtKB">
        <authorList>
            <consortium name="EnsemblPlants"/>
        </authorList>
    </citation>
    <scope>IDENTIFICATION</scope>
    <source>
        <strain evidence="2">cv. Jemalong A17</strain>
    </source>
</reference>
<keyword evidence="3" id="KW-1185">Reference proteome</keyword>
<evidence type="ECO:0000313" key="3">
    <source>
        <dbReference type="Proteomes" id="UP000002051"/>
    </source>
</evidence>
<reference evidence="1 3" key="1">
    <citation type="journal article" date="2011" name="Nature">
        <title>The Medicago genome provides insight into the evolution of rhizobial symbioses.</title>
        <authorList>
            <person name="Young N.D."/>
            <person name="Debelle F."/>
            <person name="Oldroyd G.E."/>
            <person name="Geurts R."/>
            <person name="Cannon S.B."/>
            <person name="Udvardi M.K."/>
            <person name="Benedito V.A."/>
            <person name="Mayer K.F."/>
            <person name="Gouzy J."/>
            <person name="Schoof H."/>
            <person name="Van de Peer Y."/>
            <person name="Proost S."/>
            <person name="Cook D.R."/>
            <person name="Meyers B.C."/>
            <person name="Spannagl M."/>
            <person name="Cheung F."/>
            <person name="De Mita S."/>
            <person name="Krishnakumar V."/>
            <person name="Gundlach H."/>
            <person name="Zhou S."/>
            <person name="Mudge J."/>
            <person name="Bharti A.K."/>
            <person name="Murray J.D."/>
            <person name="Naoumkina M.A."/>
            <person name="Rosen B."/>
            <person name="Silverstein K.A."/>
            <person name="Tang H."/>
            <person name="Rombauts S."/>
            <person name="Zhao P.X."/>
            <person name="Zhou P."/>
            <person name="Barbe V."/>
            <person name="Bardou P."/>
            <person name="Bechner M."/>
            <person name="Bellec A."/>
            <person name="Berger A."/>
            <person name="Berges H."/>
            <person name="Bidwell S."/>
            <person name="Bisseling T."/>
            <person name="Choisne N."/>
            <person name="Couloux A."/>
            <person name="Denny R."/>
            <person name="Deshpande S."/>
            <person name="Dai X."/>
            <person name="Doyle J.J."/>
            <person name="Dudez A.M."/>
            <person name="Farmer A.D."/>
            <person name="Fouteau S."/>
            <person name="Franken C."/>
            <person name="Gibelin C."/>
            <person name="Gish J."/>
            <person name="Goldstein S."/>
            <person name="Gonzalez A.J."/>
            <person name="Green P.J."/>
            <person name="Hallab A."/>
            <person name="Hartog M."/>
            <person name="Hua A."/>
            <person name="Humphray S.J."/>
            <person name="Jeong D.H."/>
            <person name="Jing Y."/>
            <person name="Jocker A."/>
            <person name="Kenton S.M."/>
            <person name="Kim D.J."/>
            <person name="Klee K."/>
            <person name="Lai H."/>
            <person name="Lang C."/>
            <person name="Lin S."/>
            <person name="Macmil S.L."/>
            <person name="Magdelenat G."/>
            <person name="Matthews L."/>
            <person name="McCorrison J."/>
            <person name="Monaghan E.L."/>
            <person name="Mun J.H."/>
            <person name="Najar F.Z."/>
            <person name="Nicholson C."/>
            <person name="Noirot C."/>
            <person name="O'Bleness M."/>
            <person name="Paule C.R."/>
            <person name="Poulain J."/>
            <person name="Prion F."/>
            <person name="Qin B."/>
            <person name="Qu C."/>
            <person name="Retzel E.F."/>
            <person name="Riddle C."/>
            <person name="Sallet E."/>
            <person name="Samain S."/>
            <person name="Samson N."/>
            <person name="Sanders I."/>
            <person name="Saurat O."/>
            <person name="Scarpelli C."/>
            <person name="Schiex T."/>
            <person name="Segurens B."/>
            <person name="Severin A.J."/>
            <person name="Sherrier D.J."/>
            <person name="Shi R."/>
            <person name="Sims S."/>
            <person name="Singer S.R."/>
            <person name="Sinharoy S."/>
            <person name="Sterck L."/>
            <person name="Viollet A."/>
            <person name="Wang B.B."/>
            <person name="Wang K."/>
            <person name="Wang M."/>
            <person name="Wang X."/>
            <person name="Warfsmann J."/>
            <person name="Weissenbach J."/>
            <person name="White D.D."/>
            <person name="White J.D."/>
            <person name="Wiley G.B."/>
            <person name="Wincker P."/>
            <person name="Xing Y."/>
            <person name="Yang L."/>
            <person name="Yao Z."/>
            <person name="Ying F."/>
            <person name="Zhai J."/>
            <person name="Zhou L."/>
            <person name="Zuber A."/>
            <person name="Denarie J."/>
            <person name="Dixon R.A."/>
            <person name="May G.D."/>
            <person name="Schwartz D.C."/>
            <person name="Rogers J."/>
            <person name="Quetier F."/>
            <person name="Town C.D."/>
            <person name="Roe B.A."/>
        </authorList>
    </citation>
    <scope>NUCLEOTIDE SEQUENCE [LARGE SCALE GENOMIC DNA]</scope>
    <source>
        <strain evidence="1">A17</strain>
        <strain evidence="2 3">cv. Jemalong A17</strain>
    </source>
</reference>
<dbReference type="Proteomes" id="UP000002051">
    <property type="component" value="Chromosome 4"/>
</dbReference>
<dbReference type="AlphaFoldDB" id="G7JVD7"/>
<proteinExistence type="predicted"/>
<reference evidence="1 3" key="2">
    <citation type="journal article" date="2014" name="BMC Genomics">
        <title>An improved genome release (version Mt4.0) for the model legume Medicago truncatula.</title>
        <authorList>
            <person name="Tang H."/>
            <person name="Krishnakumar V."/>
            <person name="Bidwell S."/>
            <person name="Rosen B."/>
            <person name="Chan A."/>
            <person name="Zhou S."/>
            <person name="Gentzbittel L."/>
            <person name="Childs K.L."/>
            <person name="Yandell M."/>
            <person name="Gundlach H."/>
            <person name="Mayer K.F."/>
            <person name="Schwartz D.C."/>
            <person name="Town C.D."/>
        </authorList>
    </citation>
    <scope>GENOME REANNOTATION</scope>
    <source>
        <strain evidence="2 3">cv. Jemalong A17</strain>
    </source>
</reference>
<gene>
    <name evidence="1" type="ordered locus">MTR_4g127900</name>
</gene>
<protein>
    <submittedName>
        <fullName evidence="1 2">Uncharacterized protein</fullName>
    </submittedName>
</protein>
<sequence>MIVQEKLEYMTMESEKEAGRVVFLKTQLLIMLHHHPPYDKVFKQFRGGQETSNNVLLSSAEAKYRSALASTTR</sequence>
<dbReference type="HOGENOM" id="CLU_2708555_0_0_1"/>
<evidence type="ECO:0000313" key="2">
    <source>
        <dbReference type="EnsemblPlants" id="AES92296"/>
    </source>
</evidence>